<dbReference type="PATRIC" id="fig|1365965.3.peg.412"/>
<sequence>MSPVGLAHFIELTVLVILFIATIVVFYKWIYHKCADVWWHVTPDDSDKAQFLALGMIVAMVVVFIVFVIALLFMHMVFPDYTYWLIGAVK</sequence>
<reference evidence="2 3" key="1">
    <citation type="journal article" date="2015" name="Int J Genomics">
        <title>Comparative Genomics Revealed Genetic Diversity and Species/Strain-Level Differences in Carbohydrate Metabolism of Three Probiotic Bifidobacterial Species.</title>
        <authorList>
            <person name="Odamaki T."/>
            <person name="Horigome A."/>
            <person name="Sugahara H."/>
            <person name="Hashikura N."/>
            <person name="Minami J."/>
            <person name="Xiao J.Z."/>
            <person name="Abe F."/>
        </authorList>
    </citation>
    <scope>NUCLEOTIDE SEQUENCE [LARGE SCALE GENOMIC DNA]</scope>
    <source>
        <strain evidence="2 3">MCC 1128</strain>
    </source>
</reference>
<evidence type="ECO:0000256" key="1">
    <source>
        <dbReference type="SAM" id="Phobius"/>
    </source>
</evidence>
<evidence type="ECO:0000313" key="2">
    <source>
        <dbReference type="EMBL" id="KOA42971.1"/>
    </source>
</evidence>
<name>A0A0L7B642_BIFBR</name>
<comment type="caution">
    <text evidence="2">The sequence shown here is derived from an EMBL/GenBank/DDBJ whole genome shotgun (WGS) entry which is preliminary data.</text>
</comment>
<evidence type="ECO:0000313" key="3">
    <source>
        <dbReference type="Proteomes" id="UP000037193"/>
    </source>
</evidence>
<dbReference type="EMBL" id="AVQD01000003">
    <property type="protein sequence ID" value="KOA42971.1"/>
    <property type="molecule type" value="Genomic_DNA"/>
</dbReference>
<feature type="transmembrane region" description="Helical" evidence="1">
    <location>
        <begin position="6"/>
        <end position="30"/>
    </location>
</feature>
<keyword evidence="1" id="KW-0812">Transmembrane</keyword>
<feature type="transmembrane region" description="Helical" evidence="1">
    <location>
        <begin position="51"/>
        <end position="74"/>
    </location>
</feature>
<proteinExistence type="predicted"/>
<protein>
    <submittedName>
        <fullName evidence="2">Uncharacterized protein</fullName>
    </submittedName>
</protein>
<accession>A0A0L7B642</accession>
<gene>
    <name evidence="2" type="ORF">BBM1128_02050</name>
</gene>
<dbReference type="RefSeq" id="WP_052789129.1">
    <property type="nucleotide sequence ID" value="NZ_AVQD01000003.1"/>
</dbReference>
<dbReference type="Proteomes" id="UP000037193">
    <property type="component" value="Unassembled WGS sequence"/>
</dbReference>
<keyword evidence="1" id="KW-0472">Membrane</keyword>
<organism evidence="2 3">
    <name type="scientific">Bifidobacterium breve MCC 1128</name>
    <dbReference type="NCBI Taxonomy" id="1365965"/>
    <lineage>
        <taxon>Bacteria</taxon>
        <taxon>Bacillati</taxon>
        <taxon>Actinomycetota</taxon>
        <taxon>Actinomycetes</taxon>
        <taxon>Bifidobacteriales</taxon>
        <taxon>Bifidobacteriaceae</taxon>
        <taxon>Bifidobacterium</taxon>
    </lineage>
</organism>
<dbReference type="AlphaFoldDB" id="A0A0L7B642"/>
<keyword evidence="1" id="KW-1133">Transmembrane helix</keyword>